<gene>
    <name evidence="1" type="ORF">GCM10011498_26040</name>
</gene>
<name>A0A916VRA2_9RHOB</name>
<dbReference type="EMBL" id="BMKA01000003">
    <property type="protein sequence ID" value="GGA23900.1"/>
    <property type="molecule type" value="Genomic_DNA"/>
</dbReference>
<reference evidence="1" key="2">
    <citation type="submission" date="2020-09" db="EMBL/GenBank/DDBJ databases">
        <authorList>
            <person name="Sun Q."/>
            <person name="Zhou Y."/>
        </authorList>
    </citation>
    <scope>NUCLEOTIDE SEQUENCE</scope>
    <source>
        <strain evidence="1">CGMCC 1.15880</strain>
    </source>
</reference>
<comment type="caution">
    <text evidence="1">The sequence shown here is derived from an EMBL/GenBank/DDBJ whole genome shotgun (WGS) entry which is preliminary data.</text>
</comment>
<evidence type="ECO:0000313" key="2">
    <source>
        <dbReference type="Proteomes" id="UP000628017"/>
    </source>
</evidence>
<protein>
    <submittedName>
        <fullName evidence="1">Uncharacterized protein</fullName>
    </submittedName>
</protein>
<evidence type="ECO:0000313" key="1">
    <source>
        <dbReference type="EMBL" id="GGA23900.1"/>
    </source>
</evidence>
<dbReference type="Proteomes" id="UP000628017">
    <property type="component" value="Unassembled WGS sequence"/>
</dbReference>
<accession>A0A916VRA2</accession>
<proteinExistence type="predicted"/>
<keyword evidence="2" id="KW-1185">Reference proteome</keyword>
<dbReference type="AlphaFoldDB" id="A0A916VRA2"/>
<organism evidence="1 2">
    <name type="scientific">Neptunicoccus cionae</name>
    <dbReference type="NCBI Taxonomy" id="2035344"/>
    <lineage>
        <taxon>Bacteria</taxon>
        <taxon>Pseudomonadati</taxon>
        <taxon>Pseudomonadota</taxon>
        <taxon>Alphaproteobacteria</taxon>
        <taxon>Rhodobacterales</taxon>
        <taxon>Paracoccaceae</taxon>
        <taxon>Neptunicoccus</taxon>
    </lineage>
</organism>
<reference evidence="1" key="1">
    <citation type="journal article" date="2014" name="Int. J. Syst. Evol. Microbiol.">
        <title>Complete genome sequence of Corynebacterium casei LMG S-19264T (=DSM 44701T), isolated from a smear-ripened cheese.</title>
        <authorList>
            <consortium name="US DOE Joint Genome Institute (JGI-PGF)"/>
            <person name="Walter F."/>
            <person name="Albersmeier A."/>
            <person name="Kalinowski J."/>
            <person name="Ruckert C."/>
        </authorList>
    </citation>
    <scope>NUCLEOTIDE SEQUENCE</scope>
    <source>
        <strain evidence="1">CGMCC 1.15880</strain>
    </source>
</reference>
<sequence>MRSIPVSTQALLEAQTLVVRDFMRITGRVRATGAPITEGFWSDLGDVSAQVIDADTGLVVSYDFKGVGSLIAVDPIPMVSNLTVQEIEVTFSQLDDRINELLRVYDIRQAKVEIYRGEFDPETMQMVEPATSRFVGFIDGAPVETPAEGGEGSISIKCVSSAQELTRGNPDLRSHESQIARAAGDNFYRDVTSCGDLVIFWGRRGTVRDAADS</sequence>
<dbReference type="RefSeq" id="WP_188676012.1">
    <property type="nucleotide sequence ID" value="NZ_BMKA01000003.1"/>
</dbReference>